<evidence type="ECO:0000256" key="3">
    <source>
        <dbReference type="PROSITE-ProRule" id="PRU00023"/>
    </source>
</evidence>
<evidence type="ECO:0000256" key="1">
    <source>
        <dbReference type="ARBA" id="ARBA00022737"/>
    </source>
</evidence>
<dbReference type="PROSITE" id="PS50297">
    <property type="entry name" value="ANK_REP_REGION"/>
    <property type="match status" value="1"/>
</dbReference>
<keyword evidence="5" id="KW-1185">Reference proteome</keyword>
<dbReference type="EMBL" id="JAADYS010000282">
    <property type="protein sequence ID" value="KAF4470870.1"/>
    <property type="molecule type" value="Genomic_DNA"/>
</dbReference>
<dbReference type="OrthoDB" id="3200163at2759"/>
<dbReference type="InterPro" id="IPR036770">
    <property type="entry name" value="Ankyrin_rpt-contain_sf"/>
</dbReference>
<evidence type="ECO:0000313" key="5">
    <source>
        <dbReference type="Proteomes" id="UP000554235"/>
    </source>
</evidence>
<dbReference type="PROSITE" id="PS50088">
    <property type="entry name" value="ANK_REPEAT"/>
    <property type="match status" value="1"/>
</dbReference>
<dbReference type="PANTHER" id="PTHR24124">
    <property type="entry name" value="ANKYRIN REPEAT FAMILY A"/>
    <property type="match status" value="1"/>
</dbReference>
<dbReference type="GO" id="GO:0005634">
    <property type="term" value="C:nucleus"/>
    <property type="evidence" value="ECO:0007669"/>
    <property type="project" value="TreeGrafter"/>
</dbReference>
<proteinExistence type="predicted"/>
<evidence type="ECO:0000313" key="4">
    <source>
        <dbReference type="EMBL" id="KAF4470870.1"/>
    </source>
</evidence>
<dbReference type="InterPro" id="IPR002110">
    <property type="entry name" value="Ankyrin_rpt"/>
</dbReference>
<dbReference type="GO" id="GO:0010468">
    <property type="term" value="P:regulation of gene expression"/>
    <property type="evidence" value="ECO:0007669"/>
    <property type="project" value="TreeGrafter"/>
</dbReference>
<comment type="caution">
    <text evidence="4">The sequence shown here is derived from an EMBL/GenBank/DDBJ whole genome shotgun (WGS) entry which is preliminary data.</text>
</comment>
<gene>
    <name evidence="4" type="ORF">FALBO_2220</name>
</gene>
<dbReference type="Pfam" id="PF12796">
    <property type="entry name" value="Ank_2"/>
    <property type="match status" value="1"/>
</dbReference>
<evidence type="ECO:0000256" key="2">
    <source>
        <dbReference type="ARBA" id="ARBA00023043"/>
    </source>
</evidence>
<reference evidence="4 5" key="1">
    <citation type="submission" date="2020-01" db="EMBL/GenBank/DDBJ databases">
        <title>Identification and distribution of gene clusters putatively required for synthesis of sphingolipid metabolism inhibitors in phylogenetically diverse species of the filamentous fungus Fusarium.</title>
        <authorList>
            <person name="Kim H.-S."/>
            <person name="Busman M."/>
            <person name="Brown D.W."/>
            <person name="Divon H."/>
            <person name="Uhlig S."/>
            <person name="Proctor R.H."/>
        </authorList>
    </citation>
    <scope>NUCLEOTIDE SEQUENCE [LARGE SCALE GENOMIC DNA]</scope>
    <source>
        <strain evidence="4 5">NRRL 20459</strain>
    </source>
</reference>
<keyword evidence="2 3" id="KW-0040">ANK repeat</keyword>
<organism evidence="4 5">
    <name type="scientific">Fusarium albosuccineum</name>
    <dbReference type="NCBI Taxonomy" id="1237068"/>
    <lineage>
        <taxon>Eukaryota</taxon>
        <taxon>Fungi</taxon>
        <taxon>Dikarya</taxon>
        <taxon>Ascomycota</taxon>
        <taxon>Pezizomycotina</taxon>
        <taxon>Sordariomycetes</taxon>
        <taxon>Hypocreomycetidae</taxon>
        <taxon>Hypocreales</taxon>
        <taxon>Nectriaceae</taxon>
        <taxon>Fusarium</taxon>
        <taxon>Fusarium decemcellulare species complex</taxon>
    </lineage>
</organism>
<name>A0A8H4LLU7_9HYPO</name>
<protein>
    <submittedName>
        <fullName evidence="4">Serine threonine- phosphatase 6 regulatory ankyrin repeat subunit B</fullName>
    </submittedName>
</protein>
<dbReference type="Gene3D" id="1.25.40.20">
    <property type="entry name" value="Ankyrin repeat-containing domain"/>
    <property type="match status" value="1"/>
</dbReference>
<dbReference type="SMART" id="SM00248">
    <property type="entry name" value="ANK"/>
    <property type="match status" value="3"/>
</dbReference>
<dbReference type="SUPFAM" id="SSF48403">
    <property type="entry name" value="Ankyrin repeat"/>
    <property type="match status" value="1"/>
</dbReference>
<accession>A0A8H4LLU7</accession>
<dbReference type="AlphaFoldDB" id="A0A8H4LLU7"/>
<keyword evidence="1" id="KW-0677">Repeat</keyword>
<dbReference type="Proteomes" id="UP000554235">
    <property type="component" value="Unassembled WGS sequence"/>
</dbReference>
<sequence length="508" mass="57484">MAEVVGLVVGIAPIAVNVIGGIDKLREIRQRSIQAPADLDFLLEEPSFLGLVLQQASSVPHFINLPGFQHCRASCDAVAQGIDDLSGKVPSASTFDERNPKWKDTWNLRHWKQDVDELKRSVEKAKQDLSLGVEGPETMGLFNQSMLLLLPPHVNHLTAILGFRIPWPRILQPELRPNIMYFNKLRITSEISTFSARDLMVVAGHAHLRTADISRFLRNDARNTTTLQYMKLLEIMTKYGFDSTTLDSPRTIKVSGCSAIQKQMLNINTGFAGMTPLHEAVLFQPLEMSRYWCDRSENNERNFLGQTPLHLAVAKLEHLKLVLDAGHDPNSMDADGTTPLMYAAALNQVRAAQMLLYAGANPSIRDSRFNHTFVFYAVYHENWQLIIVVLRQVKMTMGEAIVDVLAREALTRHFMEYRFNSRQNSAPYDQEVSAKEIGSLLKHAMLYDRNLFDCLRKDARGKEEHFGTQYRPGFDIDFKNDQFIPRSPELTNLDPIIEIAADISSYTA</sequence>
<feature type="repeat" description="ANK" evidence="3">
    <location>
        <begin position="335"/>
        <end position="367"/>
    </location>
</feature>
<dbReference type="PANTHER" id="PTHR24124:SF14">
    <property type="entry name" value="CHROMOSOME UNDETERMINED SCAFFOLD_25, WHOLE GENOME SHOTGUN SEQUENCE"/>
    <property type="match status" value="1"/>
</dbReference>